<dbReference type="InterPro" id="IPR050288">
    <property type="entry name" value="Cellulose_deg_GH3"/>
</dbReference>
<evidence type="ECO:0000256" key="1">
    <source>
        <dbReference type="ARBA" id="ARBA00005336"/>
    </source>
</evidence>
<dbReference type="InterPro" id="IPR013783">
    <property type="entry name" value="Ig-like_fold"/>
</dbReference>
<evidence type="ECO:0000256" key="3">
    <source>
        <dbReference type="SAM" id="SignalP"/>
    </source>
</evidence>
<dbReference type="GO" id="GO:0004553">
    <property type="term" value="F:hydrolase activity, hydrolyzing O-glycosyl compounds"/>
    <property type="evidence" value="ECO:0007669"/>
    <property type="project" value="InterPro"/>
</dbReference>
<dbReference type="Gene3D" id="2.60.40.10">
    <property type="entry name" value="Immunoglobulins"/>
    <property type="match status" value="1"/>
</dbReference>
<dbReference type="AlphaFoldDB" id="A0A0K2ZDX0"/>
<dbReference type="PANTHER" id="PTHR42715:SF10">
    <property type="entry name" value="BETA-GLUCOSIDASE"/>
    <property type="match status" value="1"/>
</dbReference>
<dbReference type="PRINTS" id="PR00133">
    <property type="entry name" value="GLHYDRLASE3"/>
</dbReference>
<sequence>MKTFSGLLCLALALAWPAFAAPAPATAKDTPTLSVVTLNLYHDKLDWPKRRTQIVQTLRELHPDAIALEEVLQHDSLPNQAQWLAEQLGYAWYFTSVDPPGAAQRYGNALLTRRPILAREQIRLNPLDDSRTAGRLRLDVDGRAVNLYVTHLHWTQAGGALRERQLQDLLAWVDKTADGAPSLLAGDFNASADAPELAALRAGFGDSYGSLHGAKDRRADSTLNPKFNPPKRIDHVFFQRERFEPLSSRILFQTPDANGVWASDHFGLVSTLRLAPSATTDAQRPWSDRALAPDRRAALLVQAMTQDEKFQMLHSYFGLGKDGGPLPPGALGSAGFVPAIERLGIAAQQLADAGVGVTNPGNVRRGDHATALPSGPATAATWNRELAYAGGATMGREAWQQGFNVLLAGSVNLQRDPRNGRNFEYAGEDPLLAGVMVGESIRGVQSQHVVSTMKHFAMNDLETGRNTHSADIGEQAMHESDLLAFELALQIGEPGSVMCSYNRINGIYGCEHDYLLNQVLKQDWKFPGYVMSDWGGVHSGSKAALAGLDQQSAGEVFDKAVYFDQPLRLAVAGGTVTQARLDDMVRRILRAFIATGSFDHPPQRQPIDDGAGGDAVQKVVEEGTVLLRNERDTLPLPRTLRRIAVIGGHADKGVIGGGGSSMVGFTVNGANAVPGLAPTTWPGPVMFHPSSPLQALRKAMPEAQIDYASGDDVAAAAKLARGAEAVIVFATQWSAESVDLPDIKLPGKQDALIAAMAKANPRTVVVLETNGPVAMPWLQQVPAVLEAWYPGIRGGEALARLLLGDANPSGRLPVTWLRDVAQLPRPSIPGLGFKPAQPAGANVDYAIEGANVGYRWFAARGLEPLYAFGHGLSYTRFDYANLSVQVDGSRVIASFDVRNSGQREGADVPQLYLRLPQGHHTPIRLVGWDKLTLKPGETRRVSIVAEPRTLADYDPVQRQWRIAAGDYALVLGRSATQAAARAPLRLAESVLPR</sequence>
<dbReference type="InterPro" id="IPR036881">
    <property type="entry name" value="Glyco_hydro_3_C_sf"/>
</dbReference>
<keyword evidence="3" id="KW-0732">Signal</keyword>
<dbReference type="Pfam" id="PF00933">
    <property type="entry name" value="Glyco_hydro_3"/>
    <property type="match status" value="1"/>
</dbReference>
<gene>
    <name evidence="5" type="ORF">XTALMG727_0703</name>
</gene>
<accession>A0A0K2ZDX0</accession>
<dbReference type="EMBL" id="CXOI01000012">
    <property type="protein sequence ID" value="CTP83658.1"/>
    <property type="molecule type" value="Genomic_DNA"/>
</dbReference>
<feature type="signal peptide" evidence="3">
    <location>
        <begin position="1"/>
        <end position="20"/>
    </location>
</feature>
<protein>
    <recommendedName>
        <fullName evidence="4">Fibronectin type III-like domain-containing protein</fullName>
    </recommendedName>
</protein>
<dbReference type="Gene3D" id="3.20.20.300">
    <property type="entry name" value="Glycoside hydrolase, family 3, N-terminal domain"/>
    <property type="match status" value="1"/>
</dbReference>
<dbReference type="PANTHER" id="PTHR42715">
    <property type="entry name" value="BETA-GLUCOSIDASE"/>
    <property type="match status" value="1"/>
</dbReference>
<dbReference type="InterPro" id="IPR005135">
    <property type="entry name" value="Endo/exonuclease/phosphatase"/>
</dbReference>
<dbReference type="SUPFAM" id="SSF56219">
    <property type="entry name" value="DNase I-like"/>
    <property type="match status" value="1"/>
</dbReference>
<keyword evidence="6" id="KW-1185">Reference proteome</keyword>
<reference evidence="6" key="1">
    <citation type="submission" date="2015-07" db="EMBL/GenBank/DDBJ databases">
        <authorList>
            <person name="Wibberg D."/>
        </authorList>
    </citation>
    <scope>NUCLEOTIDE SEQUENCE [LARGE SCALE GENOMIC DNA]</scope>
</reference>
<dbReference type="InterPro" id="IPR017853">
    <property type="entry name" value="GH"/>
</dbReference>
<evidence type="ECO:0000313" key="6">
    <source>
        <dbReference type="Proteomes" id="UP000046187"/>
    </source>
</evidence>
<dbReference type="Pfam" id="PF14310">
    <property type="entry name" value="Fn3-like"/>
    <property type="match status" value="1"/>
</dbReference>
<comment type="similarity">
    <text evidence="1">Belongs to the glycosyl hydrolase 3 family.</text>
</comment>
<dbReference type="InterPro" id="IPR036691">
    <property type="entry name" value="Endo/exonu/phosph_ase_sf"/>
</dbReference>
<dbReference type="RefSeq" id="WP_081004811.1">
    <property type="nucleotide sequence ID" value="NZ_CXOI01000012.1"/>
</dbReference>
<dbReference type="FunFam" id="3.20.20.300:FF:000016">
    <property type="entry name" value="Exported beta-glucosidase"/>
    <property type="match status" value="1"/>
</dbReference>
<feature type="chain" id="PRO_5005492112" description="Fibronectin type III-like domain-containing protein" evidence="3">
    <location>
        <begin position="21"/>
        <end position="993"/>
    </location>
</feature>
<dbReference type="InterPro" id="IPR002772">
    <property type="entry name" value="Glyco_hydro_3_C"/>
</dbReference>
<dbReference type="Pfam" id="PF03372">
    <property type="entry name" value="Exo_endo_phos"/>
    <property type="match status" value="1"/>
</dbReference>
<evidence type="ECO:0000256" key="2">
    <source>
        <dbReference type="ARBA" id="ARBA00022801"/>
    </source>
</evidence>
<evidence type="ECO:0000313" key="5">
    <source>
        <dbReference type="EMBL" id="CTP83658.1"/>
    </source>
</evidence>
<dbReference type="InterPro" id="IPR026891">
    <property type="entry name" value="Fn3-like"/>
</dbReference>
<keyword evidence="2" id="KW-0378">Hydrolase</keyword>
<evidence type="ECO:0000259" key="4">
    <source>
        <dbReference type="SMART" id="SM01217"/>
    </source>
</evidence>
<proteinExistence type="inferred from homology"/>
<dbReference type="SUPFAM" id="SSF52279">
    <property type="entry name" value="Beta-D-glucan exohydrolase, C-terminal domain"/>
    <property type="match status" value="1"/>
</dbReference>
<dbReference type="Pfam" id="PF01915">
    <property type="entry name" value="Glyco_hydro_3_C"/>
    <property type="match status" value="1"/>
</dbReference>
<dbReference type="SMART" id="SM01217">
    <property type="entry name" value="Fn3_like"/>
    <property type="match status" value="1"/>
</dbReference>
<dbReference type="Gene3D" id="3.60.10.10">
    <property type="entry name" value="Endonuclease/exonuclease/phosphatase"/>
    <property type="match status" value="1"/>
</dbReference>
<dbReference type="InterPro" id="IPR036962">
    <property type="entry name" value="Glyco_hydro_3_N_sf"/>
</dbReference>
<dbReference type="Proteomes" id="UP000046187">
    <property type="component" value="Unassembled WGS sequence"/>
</dbReference>
<feature type="domain" description="Fibronectin type III-like" evidence="4">
    <location>
        <begin position="907"/>
        <end position="975"/>
    </location>
</feature>
<organism evidence="5 6">
    <name type="scientific">Xanthomonas graminis pv. arrhenatheri LMG 727</name>
    <dbReference type="NCBI Taxonomy" id="1195923"/>
    <lineage>
        <taxon>Bacteria</taxon>
        <taxon>Pseudomonadati</taxon>
        <taxon>Pseudomonadota</taxon>
        <taxon>Gammaproteobacteria</taxon>
        <taxon>Lysobacterales</taxon>
        <taxon>Lysobacteraceae</taxon>
        <taxon>Xanthomonas</taxon>
        <taxon>Xanthomonas translucens group</taxon>
        <taxon>Xanthomonas graminis</taxon>
    </lineage>
</organism>
<name>A0A0K2ZDX0_9XANT</name>
<dbReference type="InterPro" id="IPR001764">
    <property type="entry name" value="Glyco_hydro_3_N"/>
</dbReference>
<dbReference type="SUPFAM" id="SSF51445">
    <property type="entry name" value="(Trans)glycosidases"/>
    <property type="match status" value="1"/>
</dbReference>
<dbReference type="Gene3D" id="3.40.50.1700">
    <property type="entry name" value="Glycoside hydrolase family 3 C-terminal domain"/>
    <property type="match status" value="1"/>
</dbReference>
<dbReference type="GO" id="GO:0005975">
    <property type="term" value="P:carbohydrate metabolic process"/>
    <property type="evidence" value="ECO:0007669"/>
    <property type="project" value="InterPro"/>
</dbReference>